<evidence type="ECO:0000313" key="3">
    <source>
        <dbReference type="Proteomes" id="UP000515913"/>
    </source>
</evidence>
<evidence type="ECO:0000313" key="2">
    <source>
        <dbReference type="EMBL" id="QNM14445.1"/>
    </source>
</evidence>
<proteinExistence type="predicted"/>
<evidence type="ECO:0000259" key="1">
    <source>
        <dbReference type="PROSITE" id="PS50983"/>
    </source>
</evidence>
<dbReference type="InterPro" id="IPR002491">
    <property type="entry name" value="ABC_transptr_periplasmic_BD"/>
</dbReference>
<dbReference type="SUPFAM" id="SSF53807">
    <property type="entry name" value="Helical backbone' metal receptor"/>
    <property type="match status" value="1"/>
</dbReference>
<dbReference type="AlphaFoldDB" id="A0A7G9GUG3"/>
<sequence>MKKILLFFLSLILTVSILGKNVKYERVASINLSSDEMLTALLPENRIVGLSGKINEDKDMSNISDIAKKYPKIEKNLETLLDLNPDLVVGADWIDSNIIQSIKDAGIEVFIYKTPKSYAEQKEVLLSLGKVLDEEDKSQEIVKNMDERLGAVQEKIKALSLKDKPKIMLYTPYETTSDEKTSFNDIVNLIGGINPVVGSGVNSFEKISKEKVIELDPDVIIVPVWTSEINNEEFFKYLLDDPSFQDIKAIKNKQVYGIPYKKISPSSQYMIGGIEEMARRVYHLEDLK</sequence>
<dbReference type="PANTHER" id="PTHR30535">
    <property type="entry name" value="VITAMIN B12-BINDING PROTEIN"/>
    <property type="match status" value="1"/>
</dbReference>
<dbReference type="PROSITE" id="PS50983">
    <property type="entry name" value="FE_B12_PBP"/>
    <property type="match status" value="1"/>
</dbReference>
<dbReference type="GO" id="GO:0071281">
    <property type="term" value="P:cellular response to iron ion"/>
    <property type="evidence" value="ECO:0007669"/>
    <property type="project" value="TreeGrafter"/>
</dbReference>
<reference evidence="2 3" key="1">
    <citation type="submission" date="2020-08" db="EMBL/GenBank/DDBJ databases">
        <authorList>
            <person name="Liu C."/>
            <person name="Sun Q."/>
        </authorList>
    </citation>
    <scope>NUCLEOTIDE SEQUENCE [LARGE SCALE GENOMIC DNA]</scope>
    <source>
        <strain evidence="2 3">NSJ-57</strain>
    </source>
</reference>
<keyword evidence="3" id="KW-1185">Reference proteome</keyword>
<dbReference type="EMBL" id="CP060637">
    <property type="protein sequence ID" value="QNM14445.1"/>
    <property type="molecule type" value="Genomic_DNA"/>
</dbReference>
<feature type="domain" description="Fe/B12 periplasmic-binding" evidence="1">
    <location>
        <begin position="26"/>
        <end position="288"/>
    </location>
</feature>
<dbReference type="PANTHER" id="PTHR30535:SF34">
    <property type="entry name" value="MOLYBDATE-BINDING PROTEIN MOLA"/>
    <property type="match status" value="1"/>
</dbReference>
<dbReference type="RefSeq" id="WP_101474000.1">
    <property type="nucleotide sequence ID" value="NZ_CP060637.1"/>
</dbReference>
<dbReference type="Proteomes" id="UP000515913">
    <property type="component" value="Chromosome"/>
</dbReference>
<dbReference type="KEGG" id="fho:H9Q81_05495"/>
<accession>A0A7G9GUG3</accession>
<name>A0A7G9GUG3_9FUSO</name>
<dbReference type="Pfam" id="PF01497">
    <property type="entry name" value="Peripla_BP_2"/>
    <property type="match status" value="1"/>
</dbReference>
<organism evidence="2 3">
    <name type="scientific">Fusobacterium hominis</name>
    <dbReference type="NCBI Taxonomy" id="2764326"/>
    <lineage>
        <taxon>Bacteria</taxon>
        <taxon>Fusobacteriati</taxon>
        <taxon>Fusobacteriota</taxon>
        <taxon>Fusobacteriia</taxon>
        <taxon>Fusobacteriales</taxon>
        <taxon>Fusobacteriaceae</taxon>
        <taxon>Fusobacterium</taxon>
    </lineage>
</organism>
<protein>
    <submittedName>
        <fullName evidence="2">ABC transporter substrate-binding protein</fullName>
    </submittedName>
</protein>
<dbReference type="Gene3D" id="3.40.50.1980">
    <property type="entry name" value="Nitrogenase molybdenum iron protein domain"/>
    <property type="match status" value="2"/>
</dbReference>
<gene>
    <name evidence="2" type="ORF">H9Q81_05495</name>
</gene>
<dbReference type="InterPro" id="IPR050902">
    <property type="entry name" value="ABC_Transporter_SBP"/>
</dbReference>